<reference evidence="1 2" key="1">
    <citation type="submission" date="2014-12" db="EMBL/GenBank/DDBJ databases">
        <title>Draft genome sequence of Paenibacillus kamchatkensis strain B-2647.</title>
        <authorList>
            <person name="Karlyshev A.V."/>
            <person name="Kudryashova E.B."/>
        </authorList>
    </citation>
    <scope>NUCLEOTIDE SEQUENCE [LARGE SCALE GENOMIC DNA]</scope>
    <source>
        <strain evidence="1 2">VKM B-2647</strain>
    </source>
</reference>
<dbReference type="EMBL" id="JXAK01000001">
    <property type="protein sequence ID" value="KIL42515.1"/>
    <property type="molecule type" value="Genomic_DNA"/>
</dbReference>
<name>A0ABR5ANG7_9BACL</name>
<keyword evidence="2" id="KW-1185">Reference proteome</keyword>
<protein>
    <recommendedName>
        <fullName evidence="3">Spore germination protein GerPA/GerPF</fullName>
    </recommendedName>
</protein>
<dbReference type="Proteomes" id="UP000031967">
    <property type="component" value="Unassembled WGS sequence"/>
</dbReference>
<proteinExistence type="predicted"/>
<accession>A0ABR5ANG7</accession>
<gene>
    <name evidence="1" type="ORF">SD70_01100</name>
</gene>
<organism evidence="1 2">
    <name type="scientific">Gordoniibacillus kamchatkensis</name>
    <dbReference type="NCBI Taxonomy" id="1590651"/>
    <lineage>
        <taxon>Bacteria</taxon>
        <taxon>Bacillati</taxon>
        <taxon>Bacillota</taxon>
        <taxon>Bacilli</taxon>
        <taxon>Bacillales</taxon>
        <taxon>Paenibacillaceae</taxon>
        <taxon>Gordoniibacillus</taxon>
    </lineage>
</organism>
<sequence>MLFFTPMQVNLLGFKINAIDNGSVVNAGAFQSIDEFVSYKRNQAFGELNGDLSPTYLPISSVIDPDLVDSPSPKNSAV</sequence>
<evidence type="ECO:0000313" key="1">
    <source>
        <dbReference type="EMBL" id="KIL42515.1"/>
    </source>
</evidence>
<comment type="caution">
    <text evidence="1">The sequence shown here is derived from an EMBL/GenBank/DDBJ whole genome shotgun (WGS) entry which is preliminary data.</text>
</comment>
<evidence type="ECO:0000313" key="2">
    <source>
        <dbReference type="Proteomes" id="UP000031967"/>
    </source>
</evidence>
<dbReference type="RefSeq" id="WP_041044833.1">
    <property type="nucleotide sequence ID" value="NZ_JXAK01000001.1"/>
</dbReference>
<evidence type="ECO:0008006" key="3">
    <source>
        <dbReference type="Google" id="ProtNLM"/>
    </source>
</evidence>